<proteinExistence type="predicted"/>
<dbReference type="Proteomes" id="UP000008549">
    <property type="component" value="Unassembled WGS sequence"/>
</dbReference>
<reference evidence="1 2" key="2">
    <citation type="journal article" date="2011" name="PLoS Genet.">
        <title>Caenorhabditis briggsae recombinant inbred line genotypes reveal inter-strain incompatibility and the evolution of recombination.</title>
        <authorList>
            <person name="Ross J.A."/>
            <person name="Koboldt D.C."/>
            <person name="Staisch J.E."/>
            <person name="Chamberlin H.M."/>
            <person name="Gupta B.P."/>
            <person name="Miller R.D."/>
            <person name="Baird S.E."/>
            <person name="Haag E.S."/>
        </authorList>
    </citation>
    <scope>NUCLEOTIDE SEQUENCE [LARGE SCALE GENOMIC DNA]</scope>
    <source>
        <strain evidence="1 2">AF16</strain>
    </source>
</reference>
<keyword evidence="2" id="KW-1185">Reference proteome</keyword>
<accession>A8XBG0</accession>
<protein>
    <submittedName>
        <fullName evidence="1">Protein CBG10600</fullName>
    </submittedName>
</protein>
<evidence type="ECO:0000313" key="2">
    <source>
        <dbReference type="Proteomes" id="UP000008549"/>
    </source>
</evidence>
<sequence length="69" mass="8036">MYAMMSVLTSVPYEDEPTTLSAYYSKPMTSSEPPKFEHEYEAEEYGKTELMECQTDQVRIIRWSTLSVV</sequence>
<dbReference type="RefSeq" id="XP_045094319.1">
    <property type="nucleotide sequence ID" value="XM_045240812.1"/>
</dbReference>
<dbReference type="HOGENOM" id="CLU_2778168_0_0_1"/>
<dbReference type="KEGG" id="cbr:CBG_10600"/>
<name>A8XBG0_CAEBR</name>
<gene>
    <name evidence="1 3" type="ORF">CBG10600</name>
    <name evidence="1" type="ORF">CBG_10600</name>
</gene>
<organism evidence="1 2">
    <name type="scientific">Caenorhabditis briggsae</name>
    <dbReference type="NCBI Taxonomy" id="6238"/>
    <lineage>
        <taxon>Eukaryota</taxon>
        <taxon>Metazoa</taxon>
        <taxon>Ecdysozoa</taxon>
        <taxon>Nematoda</taxon>
        <taxon>Chromadorea</taxon>
        <taxon>Rhabditida</taxon>
        <taxon>Rhabditina</taxon>
        <taxon>Rhabditomorpha</taxon>
        <taxon>Rhabditoidea</taxon>
        <taxon>Rhabditidae</taxon>
        <taxon>Peloderinae</taxon>
        <taxon>Caenorhabditis</taxon>
    </lineage>
</organism>
<reference evidence="1 2" key="1">
    <citation type="journal article" date="2003" name="PLoS Biol.">
        <title>The genome sequence of Caenorhabditis briggsae: a platform for comparative genomics.</title>
        <authorList>
            <person name="Stein L.D."/>
            <person name="Bao Z."/>
            <person name="Blasiar D."/>
            <person name="Blumenthal T."/>
            <person name="Brent M.R."/>
            <person name="Chen N."/>
            <person name="Chinwalla A."/>
            <person name="Clarke L."/>
            <person name="Clee C."/>
            <person name="Coghlan A."/>
            <person name="Coulson A."/>
            <person name="D'Eustachio P."/>
            <person name="Fitch D.H."/>
            <person name="Fulton L.A."/>
            <person name="Fulton R.E."/>
            <person name="Griffiths-Jones S."/>
            <person name="Harris T.W."/>
            <person name="Hillier L.W."/>
            <person name="Kamath R."/>
            <person name="Kuwabara P.E."/>
            <person name="Mardis E.R."/>
            <person name="Marra M.A."/>
            <person name="Miner T.L."/>
            <person name="Minx P."/>
            <person name="Mullikin J.C."/>
            <person name="Plumb R.W."/>
            <person name="Rogers J."/>
            <person name="Schein J.E."/>
            <person name="Sohrmann M."/>
            <person name="Spieth J."/>
            <person name="Stajich J.E."/>
            <person name="Wei C."/>
            <person name="Willey D."/>
            <person name="Wilson R.K."/>
            <person name="Durbin R."/>
            <person name="Waterston R.H."/>
        </authorList>
    </citation>
    <scope>NUCLEOTIDE SEQUENCE [LARGE SCALE GENOMIC DNA]</scope>
    <source>
        <strain evidence="1 2">AF16</strain>
    </source>
</reference>
<dbReference type="AlphaFoldDB" id="A8XBG0"/>
<dbReference type="InParanoid" id="A8XBG0"/>
<dbReference type="GeneID" id="8588015"/>
<dbReference type="WormBase" id="CBG10600">
    <property type="protein sequence ID" value="CBP47911"/>
    <property type="gene ID" value="WBGene00031943"/>
</dbReference>
<dbReference type="EMBL" id="HE601530">
    <property type="protein sequence ID" value="CAP29975.2"/>
    <property type="molecule type" value="Genomic_DNA"/>
</dbReference>
<evidence type="ECO:0000313" key="3">
    <source>
        <dbReference type="WormBase" id="CBG10600"/>
    </source>
</evidence>
<evidence type="ECO:0000313" key="1">
    <source>
        <dbReference type="EMBL" id="CAP29975.2"/>
    </source>
</evidence>
<dbReference type="CTD" id="8588015"/>